<dbReference type="AlphaFoldDB" id="A0A484H6P4"/>
<reference evidence="1" key="1">
    <citation type="submission" date="2018-10" db="EMBL/GenBank/DDBJ databases">
        <authorList>
            <person name="Gruber-Vodicka H."/>
            <person name="Jaeckle O."/>
        </authorList>
    </citation>
    <scope>NUCLEOTIDE SEQUENCE</scope>
</reference>
<sequence length="63" mass="6401">MISIWGCASSEAQSLAGKSNDAIHDMPLGMDEVQCSCKAATVCSFGFTAACQAARWVACAAAG</sequence>
<evidence type="ECO:0000313" key="1">
    <source>
        <dbReference type="EMBL" id="VBB69719.1"/>
    </source>
</evidence>
<protein>
    <submittedName>
        <fullName evidence="1">Uncharacterized protein</fullName>
    </submittedName>
</protein>
<name>A0A484H6P4_9ZZZZ</name>
<dbReference type="EMBL" id="LR026963">
    <property type="protein sequence ID" value="VBB69719.1"/>
    <property type="molecule type" value="Genomic_DNA"/>
</dbReference>
<proteinExistence type="predicted"/>
<accession>A0A484H6P4</accession>
<organism evidence="1">
    <name type="scientific">invertebrate metagenome</name>
    <dbReference type="NCBI Taxonomy" id="1711999"/>
    <lineage>
        <taxon>unclassified sequences</taxon>
        <taxon>metagenomes</taxon>
        <taxon>organismal metagenomes</taxon>
    </lineage>
</organism>
<gene>
    <name evidence="1" type="ORF">RIEGSTA812A_PEG_1192</name>
</gene>